<reference evidence="1 2" key="1">
    <citation type="journal article" date="2018" name="Sci. Rep.">
        <title>Comparative analysis of the Pocillopora damicornis genome highlights role of immune system in coral evolution.</title>
        <authorList>
            <person name="Cunning R."/>
            <person name="Bay R.A."/>
            <person name="Gillette P."/>
            <person name="Baker A.C."/>
            <person name="Traylor-Knowles N."/>
        </authorList>
    </citation>
    <scope>NUCLEOTIDE SEQUENCE [LARGE SCALE GENOMIC DNA]</scope>
    <source>
        <strain evidence="1">RSMAS</strain>
        <tissue evidence="1">Whole animal</tissue>
    </source>
</reference>
<evidence type="ECO:0000313" key="1">
    <source>
        <dbReference type="EMBL" id="RMX50746.1"/>
    </source>
</evidence>
<dbReference type="Proteomes" id="UP000275408">
    <property type="component" value="Unassembled WGS sequence"/>
</dbReference>
<sequence>MCHRVEQKELMGEFKPHLDYHQNDVRNVVFFQEGGLTTHNANLITREHGLDKECGLGERIIDTGLHAETEGFEFQDVKEIDIKSVIKSKFSC</sequence>
<accession>A0A3M6UB00</accession>
<dbReference type="AlphaFoldDB" id="A0A3M6UB00"/>
<protein>
    <submittedName>
        <fullName evidence="1">Uncharacterized protein</fullName>
    </submittedName>
</protein>
<organism evidence="1 2">
    <name type="scientific">Pocillopora damicornis</name>
    <name type="common">Cauliflower coral</name>
    <name type="synonym">Millepora damicornis</name>
    <dbReference type="NCBI Taxonomy" id="46731"/>
    <lineage>
        <taxon>Eukaryota</taxon>
        <taxon>Metazoa</taxon>
        <taxon>Cnidaria</taxon>
        <taxon>Anthozoa</taxon>
        <taxon>Hexacorallia</taxon>
        <taxon>Scleractinia</taxon>
        <taxon>Astrocoeniina</taxon>
        <taxon>Pocilloporidae</taxon>
        <taxon>Pocillopora</taxon>
    </lineage>
</organism>
<keyword evidence="2" id="KW-1185">Reference proteome</keyword>
<gene>
    <name evidence="1" type="ORF">pdam_00018275</name>
</gene>
<name>A0A3M6UB00_POCDA</name>
<proteinExistence type="predicted"/>
<evidence type="ECO:0000313" key="2">
    <source>
        <dbReference type="Proteomes" id="UP000275408"/>
    </source>
</evidence>
<dbReference type="EMBL" id="RCHS01001902">
    <property type="protein sequence ID" value="RMX50746.1"/>
    <property type="molecule type" value="Genomic_DNA"/>
</dbReference>
<comment type="caution">
    <text evidence="1">The sequence shown here is derived from an EMBL/GenBank/DDBJ whole genome shotgun (WGS) entry which is preliminary data.</text>
</comment>